<evidence type="ECO:0000313" key="3">
    <source>
        <dbReference type="Proteomes" id="UP000299102"/>
    </source>
</evidence>
<evidence type="ECO:0000256" key="1">
    <source>
        <dbReference type="SAM" id="MobiDB-lite"/>
    </source>
</evidence>
<gene>
    <name evidence="2" type="ORF">EVAR_71493_1</name>
</gene>
<proteinExistence type="predicted"/>
<feature type="region of interest" description="Disordered" evidence="1">
    <location>
        <begin position="1"/>
        <end position="107"/>
    </location>
</feature>
<keyword evidence="3" id="KW-1185">Reference proteome</keyword>
<reference evidence="2 3" key="1">
    <citation type="journal article" date="2019" name="Commun. Biol.">
        <title>The bagworm genome reveals a unique fibroin gene that provides high tensile strength.</title>
        <authorList>
            <person name="Kono N."/>
            <person name="Nakamura H."/>
            <person name="Ohtoshi R."/>
            <person name="Tomita M."/>
            <person name="Numata K."/>
            <person name="Arakawa K."/>
        </authorList>
    </citation>
    <scope>NUCLEOTIDE SEQUENCE [LARGE SCALE GENOMIC DNA]</scope>
</reference>
<organism evidence="2 3">
    <name type="scientific">Eumeta variegata</name>
    <name type="common">Bagworm moth</name>
    <name type="synonym">Eumeta japonica</name>
    <dbReference type="NCBI Taxonomy" id="151549"/>
    <lineage>
        <taxon>Eukaryota</taxon>
        <taxon>Metazoa</taxon>
        <taxon>Ecdysozoa</taxon>
        <taxon>Arthropoda</taxon>
        <taxon>Hexapoda</taxon>
        <taxon>Insecta</taxon>
        <taxon>Pterygota</taxon>
        <taxon>Neoptera</taxon>
        <taxon>Endopterygota</taxon>
        <taxon>Lepidoptera</taxon>
        <taxon>Glossata</taxon>
        <taxon>Ditrysia</taxon>
        <taxon>Tineoidea</taxon>
        <taxon>Psychidae</taxon>
        <taxon>Oiketicinae</taxon>
        <taxon>Eumeta</taxon>
    </lineage>
</organism>
<accession>A0A4C2AFX3</accession>
<protein>
    <submittedName>
        <fullName evidence="2">Uncharacterized protein</fullName>
    </submittedName>
</protein>
<evidence type="ECO:0000313" key="2">
    <source>
        <dbReference type="EMBL" id="GBP98034.1"/>
    </source>
</evidence>
<name>A0A4C2AFX3_EUMVA</name>
<dbReference type="EMBL" id="BGZK01003053">
    <property type="protein sequence ID" value="GBP98034.1"/>
    <property type="molecule type" value="Genomic_DNA"/>
</dbReference>
<dbReference type="AlphaFoldDB" id="A0A4C2AFX3"/>
<feature type="compositionally biased region" description="Low complexity" evidence="1">
    <location>
        <begin position="17"/>
        <end position="38"/>
    </location>
</feature>
<comment type="caution">
    <text evidence="2">The sequence shown here is derived from an EMBL/GenBank/DDBJ whole genome shotgun (WGS) entry which is preliminary data.</text>
</comment>
<dbReference type="Proteomes" id="UP000299102">
    <property type="component" value="Unassembled WGS sequence"/>
</dbReference>
<sequence length="129" mass="13672">MHGAARLVYGQNPEVLPTTTTTASTTTSTTTTTTTTPAPEANSAGSAEDDENDDDDDNESEVNGGNEDEKTPDTAYEQVDNIEMPNESVDEPSNKQPSETGAEVPQIPEVVEEIAITRAIHPIASHETS</sequence>
<feature type="compositionally biased region" description="Acidic residues" evidence="1">
    <location>
        <begin position="47"/>
        <end position="60"/>
    </location>
</feature>